<dbReference type="SUPFAM" id="SSF53383">
    <property type="entry name" value="PLP-dependent transferases"/>
    <property type="match status" value="1"/>
</dbReference>
<protein>
    <submittedName>
        <fullName evidence="7">Pyridoxal phosphate-dependent decarboxylase family protein</fullName>
    </submittedName>
</protein>
<comment type="similarity">
    <text evidence="2 6">Belongs to the group II decarboxylase family.</text>
</comment>
<evidence type="ECO:0000256" key="1">
    <source>
        <dbReference type="ARBA" id="ARBA00001933"/>
    </source>
</evidence>
<accession>A0ABW2UU06</accession>
<dbReference type="Gene3D" id="3.40.640.10">
    <property type="entry name" value="Type I PLP-dependent aspartate aminotransferase-like (Major domain)"/>
    <property type="match status" value="1"/>
</dbReference>
<keyword evidence="5 6" id="KW-0456">Lyase</keyword>
<evidence type="ECO:0000256" key="4">
    <source>
        <dbReference type="ARBA" id="ARBA00022898"/>
    </source>
</evidence>
<evidence type="ECO:0000256" key="3">
    <source>
        <dbReference type="ARBA" id="ARBA00022793"/>
    </source>
</evidence>
<gene>
    <name evidence="7" type="ORF">ACFQU8_02120</name>
</gene>
<keyword evidence="8" id="KW-1185">Reference proteome</keyword>
<sequence>MHNKYFVNDKNHSNLNLLEESLKMGVEYKNREKVINYADDSEISSIVSEQFPEESTDLERLISEFESNILPYSTNFSSPNFMAFPDSGNSVASHAANILSGFMNQNLINSTHCSPIATYIELQTIQWLRELMGYSFEDIRNISDITDSGGIALTGGTLANTVGLLLARESLFVNAKNTGLNNKVKDVRVIMPEGIDHYSIRVAMGWLGLGEDNILYVKTNGNYTIDQIDLKEKIEKYKNKYKFIALIAYAGDSRTMAIDDFNKLYTIAKEHNIWFHVDACQGFVAKFSNTLKAGLDGIELADSIALDPHKVMWLPYNLSYLLVKNPEQLKKVIGGSDLINKEAMSFGQMTPFLGSKAFDSLKLYFVLKNLGSKKIGELVDYRYDLASYFAEKIDSENCFVRINEVTVNSVVFVYKPEEEIENIDAFNTLQKSIHQRLWQEGDQYLHTFTLHDPSQKLSSDKSVKWQMLRLFIGNPLTEESNINRLMSNVKKIAEEEYSKLFVENL</sequence>
<dbReference type="EMBL" id="JBHTGR010000003">
    <property type="protein sequence ID" value="MFC7746035.1"/>
    <property type="molecule type" value="Genomic_DNA"/>
</dbReference>
<evidence type="ECO:0000313" key="8">
    <source>
        <dbReference type="Proteomes" id="UP001596620"/>
    </source>
</evidence>
<dbReference type="InterPro" id="IPR002129">
    <property type="entry name" value="PyrdxlP-dep_de-COase"/>
</dbReference>
<dbReference type="Proteomes" id="UP001596620">
    <property type="component" value="Unassembled WGS sequence"/>
</dbReference>
<dbReference type="RefSeq" id="WP_382357516.1">
    <property type="nucleotide sequence ID" value="NZ_JBHTGR010000003.1"/>
</dbReference>
<dbReference type="Pfam" id="PF00282">
    <property type="entry name" value="Pyridoxal_deC"/>
    <property type="match status" value="1"/>
</dbReference>
<dbReference type="Gene3D" id="3.90.1150.170">
    <property type="match status" value="1"/>
</dbReference>
<keyword evidence="4 6" id="KW-0663">Pyridoxal phosphate</keyword>
<dbReference type="InterPro" id="IPR010977">
    <property type="entry name" value="Aromatic_deC"/>
</dbReference>
<proteinExistence type="inferred from homology"/>
<dbReference type="PANTHER" id="PTHR45677:SF8">
    <property type="entry name" value="CYSTEINE SULFINIC ACID DECARBOXYLASE"/>
    <property type="match status" value="1"/>
</dbReference>
<comment type="cofactor">
    <cofactor evidence="1 6">
        <name>pyridoxal 5'-phosphate</name>
        <dbReference type="ChEBI" id="CHEBI:597326"/>
    </cofactor>
</comment>
<reference evidence="8" key="1">
    <citation type="journal article" date="2019" name="Int. J. Syst. Evol. Microbiol.">
        <title>The Global Catalogue of Microorganisms (GCM) 10K type strain sequencing project: providing services to taxonomists for standard genome sequencing and annotation.</title>
        <authorList>
            <consortium name="The Broad Institute Genomics Platform"/>
            <consortium name="The Broad Institute Genome Sequencing Center for Infectious Disease"/>
            <person name="Wu L."/>
            <person name="Ma J."/>
        </authorList>
    </citation>
    <scope>NUCLEOTIDE SEQUENCE [LARGE SCALE GENOMIC DNA]</scope>
    <source>
        <strain evidence="8">JCM 30234</strain>
    </source>
</reference>
<evidence type="ECO:0000256" key="6">
    <source>
        <dbReference type="RuleBase" id="RU000382"/>
    </source>
</evidence>
<organism evidence="7 8">
    <name type="scientific">Lentibacillus kimchii</name>
    <dbReference type="NCBI Taxonomy" id="1542911"/>
    <lineage>
        <taxon>Bacteria</taxon>
        <taxon>Bacillati</taxon>
        <taxon>Bacillota</taxon>
        <taxon>Bacilli</taxon>
        <taxon>Bacillales</taxon>
        <taxon>Bacillaceae</taxon>
        <taxon>Lentibacillus</taxon>
    </lineage>
</organism>
<keyword evidence="3" id="KW-0210">Decarboxylase</keyword>
<evidence type="ECO:0000256" key="5">
    <source>
        <dbReference type="ARBA" id="ARBA00023239"/>
    </source>
</evidence>
<evidence type="ECO:0000313" key="7">
    <source>
        <dbReference type="EMBL" id="MFC7746035.1"/>
    </source>
</evidence>
<evidence type="ECO:0000256" key="2">
    <source>
        <dbReference type="ARBA" id="ARBA00009533"/>
    </source>
</evidence>
<name>A0ABW2UU06_9BACI</name>
<dbReference type="InterPro" id="IPR015421">
    <property type="entry name" value="PyrdxlP-dep_Trfase_major"/>
</dbReference>
<dbReference type="PANTHER" id="PTHR45677">
    <property type="entry name" value="GLUTAMATE DECARBOXYLASE-RELATED"/>
    <property type="match status" value="1"/>
</dbReference>
<dbReference type="PRINTS" id="PR00800">
    <property type="entry name" value="YHDCRBOXLASE"/>
</dbReference>
<dbReference type="InterPro" id="IPR015424">
    <property type="entry name" value="PyrdxlP-dep_Trfase"/>
</dbReference>
<comment type="caution">
    <text evidence="7">The sequence shown here is derived from an EMBL/GenBank/DDBJ whole genome shotgun (WGS) entry which is preliminary data.</text>
</comment>